<evidence type="ECO:0000313" key="1">
    <source>
        <dbReference type="EMBL" id="AEL27161.1"/>
    </source>
</evidence>
<dbReference type="HOGENOM" id="CLU_1537553_0_0_10"/>
<dbReference type="OrthoDB" id="1490886at2"/>
<organism evidence="1 2">
    <name type="scientific">Cyclobacterium marinum (strain ATCC 25205 / DSM 745 / LMG 13164 / NCIMB 1802)</name>
    <name type="common">Flectobacillus marinus</name>
    <dbReference type="NCBI Taxonomy" id="880070"/>
    <lineage>
        <taxon>Bacteria</taxon>
        <taxon>Pseudomonadati</taxon>
        <taxon>Bacteroidota</taxon>
        <taxon>Cytophagia</taxon>
        <taxon>Cytophagales</taxon>
        <taxon>Cyclobacteriaceae</taxon>
        <taxon>Cyclobacterium</taxon>
    </lineage>
</organism>
<name>G0IXH2_CYCMS</name>
<keyword evidence="2" id="KW-1185">Reference proteome</keyword>
<dbReference type="Proteomes" id="UP000001635">
    <property type="component" value="Chromosome"/>
</dbReference>
<dbReference type="KEGG" id="cmr:Cycma_3438"/>
<gene>
    <name evidence="1" type="ordered locus">Cycma_3438</name>
</gene>
<dbReference type="STRING" id="880070.Cycma_3438"/>
<dbReference type="RefSeq" id="WP_014021451.1">
    <property type="nucleotide sequence ID" value="NC_015914.1"/>
</dbReference>
<proteinExistence type="predicted"/>
<protein>
    <submittedName>
        <fullName evidence="1">Uncharacterized protein</fullName>
    </submittedName>
</protein>
<reference evidence="2" key="1">
    <citation type="submission" date="2011-07" db="EMBL/GenBank/DDBJ databases">
        <title>The complete genome of Cyclobacterium marinum DSM 745.</title>
        <authorList>
            <person name="Lucas S."/>
            <person name="Han J."/>
            <person name="Lapidus A."/>
            <person name="Bruce D."/>
            <person name="Goodwin L."/>
            <person name="Pitluck S."/>
            <person name="Peters L."/>
            <person name="Kyrpides N."/>
            <person name="Mavromatis K."/>
            <person name="Ivanova N."/>
            <person name="Ovchinnikova G."/>
            <person name="Chertkov O."/>
            <person name="Detter J.C."/>
            <person name="Tapia R."/>
            <person name="Han C."/>
            <person name="Land M."/>
            <person name="Hauser L."/>
            <person name="Markowitz V."/>
            <person name="Cheng J.-F."/>
            <person name="Hugenholtz P."/>
            <person name="Woyke T."/>
            <person name="Wu D."/>
            <person name="Tindall B."/>
            <person name="Schuetze A."/>
            <person name="Brambilla E."/>
            <person name="Klenk H.-P."/>
            <person name="Eisen J.A."/>
        </authorList>
    </citation>
    <scope>NUCLEOTIDE SEQUENCE [LARGE SCALE GENOMIC DNA]</scope>
    <source>
        <strain evidence="2">ATCC 25205 / DSM 745 / LMG 13164 / NCIMB 1802</strain>
    </source>
</reference>
<evidence type="ECO:0000313" key="2">
    <source>
        <dbReference type="Proteomes" id="UP000001635"/>
    </source>
</evidence>
<dbReference type="EMBL" id="CP002955">
    <property type="protein sequence ID" value="AEL27161.1"/>
    <property type="molecule type" value="Genomic_DNA"/>
</dbReference>
<sequence length="174" mass="20840">MIKKPSEFLLQILGPDIEFLYMRLQLSMYKVIELVEEDNKMKGFYNPKKDKIIETDNIIEFKEFQSLIKGLNNYVYYNSLILSGYSIFEYSLKLICLFISEHFENYKKFDDEPRDILGNCIKYLKGTDLINFKNKEIDKYYMQLKVSIRQTTSFVKTNLLLNLCHEKTDRKQYA</sequence>
<accession>G0IXH2</accession>
<dbReference type="AlphaFoldDB" id="G0IXH2"/>